<feature type="non-terminal residue" evidence="2">
    <location>
        <position position="363"/>
    </location>
</feature>
<accession>A0A2T7P1A0</accession>
<keyword evidence="1" id="KW-0732">Signal</keyword>
<evidence type="ECO:0000313" key="2">
    <source>
        <dbReference type="EMBL" id="PVD27192.1"/>
    </source>
</evidence>
<sequence>MHKMFSASTAAYVAYVLLVHQTLSQEACTELTFHDFKEEDLSVVENQFVNVTFWVNVSTCNEKNTSHKIIVRTRTKTGSLEYDGTITYWKDTCTERQGKSVQCISPTGPAELNRTVNRSHVQIEWELTFAQSGHSSFVLMNLTVLCKPQFIKKSPNLHPGIYQRWEFNIKAYTTVVDKCILVSLSSGENWRKEVNCTLTGDPPNLNLTVVILNDSITGGNWSLNISIEGGLSETLFSRYPQAEGSGNSSTEATENDYTSMVVQEKMRQQQGLKTDVAEVANVGASAEIMEASSICRHKRSDGLIYGDLDFTTTSVSDTVNGTMLETEYAALNFSAIVPPPLLRTDDIRSWGVWFTPGLMNVTP</sequence>
<reference evidence="2 3" key="1">
    <citation type="submission" date="2018-04" db="EMBL/GenBank/DDBJ databases">
        <title>The genome of golden apple snail Pomacea canaliculata provides insight into stress tolerance and invasive adaptation.</title>
        <authorList>
            <person name="Liu C."/>
            <person name="Liu B."/>
            <person name="Ren Y."/>
            <person name="Zhang Y."/>
            <person name="Wang H."/>
            <person name="Li S."/>
            <person name="Jiang F."/>
            <person name="Yin L."/>
            <person name="Zhang G."/>
            <person name="Qian W."/>
            <person name="Fan W."/>
        </authorList>
    </citation>
    <scope>NUCLEOTIDE SEQUENCE [LARGE SCALE GENOMIC DNA]</scope>
    <source>
        <strain evidence="2">SZHN2017</strain>
        <tissue evidence="2">Muscle</tissue>
    </source>
</reference>
<name>A0A2T7P1A0_POMCA</name>
<organism evidence="2 3">
    <name type="scientific">Pomacea canaliculata</name>
    <name type="common">Golden apple snail</name>
    <dbReference type="NCBI Taxonomy" id="400727"/>
    <lineage>
        <taxon>Eukaryota</taxon>
        <taxon>Metazoa</taxon>
        <taxon>Spiralia</taxon>
        <taxon>Lophotrochozoa</taxon>
        <taxon>Mollusca</taxon>
        <taxon>Gastropoda</taxon>
        <taxon>Caenogastropoda</taxon>
        <taxon>Architaenioglossa</taxon>
        <taxon>Ampullarioidea</taxon>
        <taxon>Ampullariidae</taxon>
        <taxon>Pomacea</taxon>
    </lineage>
</organism>
<feature type="chain" id="PRO_5015558267" evidence="1">
    <location>
        <begin position="25"/>
        <end position="363"/>
    </location>
</feature>
<feature type="signal peptide" evidence="1">
    <location>
        <begin position="1"/>
        <end position="24"/>
    </location>
</feature>
<evidence type="ECO:0000256" key="1">
    <source>
        <dbReference type="SAM" id="SignalP"/>
    </source>
</evidence>
<proteinExistence type="predicted"/>
<comment type="caution">
    <text evidence="2">The sequence shown here is derived from an EMBL/GenBank/DDBJ whole genome shotgun (WGS) entry which is preliminary data.</text>
</comment>
<dbReference type="Proteomes" id="UP000245119">
    <property type="component" value="Linkage Group LG7"/>
</dbReference>
<dbReference type="AlphaFoldDB" id="A0A2T7P1A0"/>
<protein>
    <submittedName>
        <fullName evidence="2">Uncharacterized protein</fullName>
    </submittedName>
</protein>
<dbReference type="EMBL" id="PZQS01000007">
    <property type="protein sequence ID" value="PVD27192.1"/>
    <property type="molecule type" value="Genomic_DNA"/>
</dbReference>
<keyword evidence="3" id="KW-1185">Reference proteome</keyword>
<gene>
    <name evidence="2" type="ORF">C0Q70_12346</name>
</gene>
<evidence type="ECO:0000313" key="3">
    <source>
        <dbReference type="Proteomes" id="UP000245119"/>
    </source>
</evidence>